<accession>A0ACB8J2J5</accession>
<evidence type="ECO:0000313" key="1">
    <source>
        <dbReference type="EMBL" id="KAH9711675.1"/>
    </source>
</evidence>
<gene>
    <name evidence="1" type="ORF">KPL71_019833</name>
</gene>
<protein>
    <submittedName>
        <fullName evidence="1">Methylesterase 1</fullName>
    </submittedName>
</protein>
<reference evidence="2" key="1">
    <citation type="journal article" date="2023" name="Hortic. Res.">
        <title>A chromosome-level phased genome enabling allele-level studies in sweet orange: a case study on citrus Huanglongbing tolerance.</title>
        <authorList>
            <person name="Wu B."/>
            <person name="Yu Q."/>
            <person name="Deng Z."/>
            <person name="Duan Y."/>
            <person name="Luo F."/>
            <person name="Gmitter F. Jr."/>
        </authorList>
    </citation>
    <scope>NUCLEOTIDE SEQUENCE [LARGE SCALE GENOMIC DNA]</scope>
    <source>
        <strain evidence="2">cv. Valencia</strain>
    </source>
</reference>
<organism evidence="1 2">
    <name type="scientific">Citrus sinensis</name>
    <name type="common">Sweet orange</name>
    <name type="synonym">Citrus aurantium var. sinensis</name>
    <dbReference type="NCBI Taxonomy" id="2711"/>
    <lineage>
        <taxon>Eukaryota</taxon>
        <taxon>Viridiplantae</taxon>
        <taxon>Streptophyta</taxon>
        <taxon>Embryophyta</taxon>
        <taxon>Tracheophyta</taxon>
        <taxon>Spermatophyta</taxon>
        <taxon>Magnoliopsida</taxon>
        <taxon>eudicotyledons</taxon>
        <taxon>Gunneridae</taxon>
        <taxon>Pentapetalae</taxon>
        <taxon>rosids</taxon>
        <taxon>malvids</taxon>
        <taxon>Sapindales</taxon>
        <taxon>Rutaceae</taxon>
        <taxon>Aurantioideae</taxon>
        <taxon>Citrus</taxon>
    </lineage>
</organism>
<proteinExistence type="predicted"/>
<comment type="caution">
    <text evidence="1">The sequence shown here is derived from an EMBL/GenBank/DDBJ whole genome shotgun (WGS) entry which is preliminary data.</text>
</comment>
<dbReference type="Proteomes" id="UP000829398">
    <property type="component" value="Chromosome 7"/>
</dbReference>
<name>A0ACB8J2J5_CITSI</name>
<evidence type="ECO:0000313" key="2">
    <source>
        <dbReference type="Proteomes" id="UP000829398"/>
    </source>
</evidence>
<sequence length="355" mass="39835">MEEVVGMEEKHFVLVHGANHGAWCWYKLKARLVAGGHRVTAVDLAASGINMKRIEDVHTFQAYSEPLISVLASLPAEEKVILVGHSLGGVTLALAADKFPQKISVAVFVTAFMPDTTHRPSFVLEQYCEKIGKEDDSWLDTQFSQCDESNPSHISMLFGREFLTIKLYQLCPPEVINLLRITFIGRAIVLCQIDLELAKMLLRPGSMFIDNLSKASKFSDEGYGSVKRVYLVCEEDIGLPKHFQHWMIQNYPVNEVMEIKGGDHMAMLSEPQKLCDCLSQISLKTAAGVTVVCYSLRLPFDLPINDQHYYVIVEIKKWLYIVQIRLIGDDLAVASGYGWSEMEVAALMDKTKATM</sequence>
<dbReference type="EMBL" id="CM039176">
    <property type="protein sequence ID" value="KAH9711675.1"/>
    <property type="molecule type" value="Genomic_DNA"/>
</dbReference>
<keyword evidence="2" id="KW-1185">Reference proteome</keyword>